<dbReference type="Proteomes" id="UP000468735">
    <property type="component" value="Unassembled WGS sequence"/>
</dbReference>
<evidence type="ECO:0000259" key="10">
    <source>
        <dbReference type="PROSITE" id="PS50893"/>
    </source>
</evidence>
<keyword evidence="5" id="KW-0547">Nucleotide-binding</keyword>
<dbReference type="InterPro" id="IPR017871">
    <property type="entry name" value="ABC_transporter-like_CS"/>
</dbReference>
<organism evidence="11 12">
    <name type="scientific">Actinomadura rudentiformis</name>
    <dbReference type="NCBI Taxonomy" id="359158"/>
    <lineage>
        <taxon>Bacteria</taxon>
        <taxon>Bacillati</taxon>
        <taxon>Actinomycetota</taxon>
        <taxon>Actinomycetes</taxon>
        <taxon>Streptosporangiales</taxon>
        <taxon>Thermomonosporaceae</taxon>
        <taxon>Actinomadura</taxon>
    </lineage>
</organism>
<evidence type="ECO:0000256" key="4">
    <source>
        <dbReference type="ARBA" id="ARBA00022475"/>
    </source>
</evidence>
<dbReference type="Gene3D" id="3.40.50.300">
    <property type="entry name" value="P-loop containing nucleotide triphosphate hydrolases"/>
    <property type="match status" value="1"/>
</dbReference>
<dbReference type="GO" id="GO:0016887">
    <property type="term" value="F:ATP hydrolysis activity"/>
    <property type="evidence" value="ECO:0007669"/>
    <property type="project" value="InterPro"/>
</dbReference>
<protein>
    <submittedName>
        <fullName evidence="11">Amino acid ABC transporter ATP-binding protein</fullName>
    </submittedName>
</protein>
<dbReference type="RefSeq" id="WP_151569531.1">
    <property type="nucleotide sequence ID" value="NZ_WBMT01000029.1"/>
</dbReference>
<evidence type="ECO:0000256" key="3">
    <source>
        <dbReference type="ARBA" id="ARBA00022448"/>
    </source>
</evidence>
<dbReference type="InterPro" id="IPR003593">
    <property type="entry name" value="AAA+_ATPase"/>
</dbReference>
<evidence type="ECO:0000313" key="12">
    <source>
        <dbReference type="Proteomes" id="UP000468735"/>
    </source>
</evidence>
<name>A0A6H9YI53_9ACTN</name>
<dbReference type="PROSITE" id="PS50893">
    <property type="entry name" value="ABC_TRANSPORTER_2"/>
    <property type="match status" value="1"/>
</dbReference>
<dbReference type="GO" id="GO:0015424">
    <property type="term" value="F:ABC-type amino acid transporter activity"/>
    <property type="evidence" value="ECO:0007669"/>
    <property type="project" value="InterPro"/>
</dbReference>
<evidence type="ECO:0000256" key="6">
    <source>
        <dbReference type="ARBA" id="ARBA00022840"/>
    </source>
</evidence>
<dbReference type="OrthoDB" id="3190580at2"/>
<dbReference type="EMBL" id="WBMT01000029">
    <property type="protein sequence ID" value="KAB2340581.1"/>
    <property type="molecule type" value="Genomic_DNA"/>
</dbReference>
<reference evidence="11 12" key="1">
    <citation type="submission" date="2019-09" db="EMBL/GenBank/DDBJ databases">
        <title>Actinomadura physcomitrii sp. nov., a novel actinomycete isolated from moss [Physcomitrium sphaericum (Ludw) Fuernr].</title>
        <authorList>
            <person name="Zhuang X."/>
            <person name="Liu C."/>
        </authorList>
    </citation>
    <scope>NUCLEOTIDE SEQUENCE [LARGE SCALE GENOMIC DNA]</scope>
    <source>
        <strain evidence="11 12">HMC1</strain>
    </source>
</reference>
<comment type="subcellular location">
    <subcellularLocation>
        <location evidence="1">Cell membrane</location>
        <topology evidence="1">Peripheral membrane protein</topology>
    </subcellularLocation>
</comment>
<dbReference type="PROSITE" id="PS00211">
    <property type="entry name" value="ABC_TRANSPORTER_1"/>
    <property type="match status" value="1"/>
</dbReference>
<dbReference type="AlphaFoldDB" id="A0A6H9YI53"/>
<dbReference type="InterPro" id="IPR027417">
    <property type="entry name" value="P-loop_NTPase"/>
</dbReference>
<dbReference type="GO" id="GO:0005886">
    <property type="term" value="C:plasma membrane"/>
    <property type="evidence" value="ECO:0007669"/>
    <property type="project" value="UniProtKB-SubCell"/>
</dbReference>
<dbReference type="SUPFAM" id="SSF52540">
    <property type="entry name" value="P-loop containing nucleoside triphosphate hydrolases"/>
    <property type="match status" value="1"/>
</dbReference>
<evidence type="ECO:0000256" key="2">
    <source>
        <dbReference type="ARBA" id="ARBA00005417"/>
    </source>
</evidence>
<feature type="compositionally biased region" description="Low complexity" evidence="9">
    <location>
        <begin position="15"/>
        <end position="30"/>
    </location>
</feature>
<dbReference type="InterPro" id="IPR050086">
    <property type="entry name" value="MetN_ABC_transporter-like"/>
</dbReference>
<comment type="caution">
    <text evidence="11">The sequence shown here is derived from an EMBL/GenBank/DDBJ whole genome shotgun (WGS) entry which is preliminary data.</text>
</comment>
<dbReference type="Pfam" id="PF00005">
    <property type="entry name" value="ABC_tran"/>
    <property type="match status" value="1"/>
</dbReference>
<keyword evidence="4" id="KW-1003">Cell membrane</keyword>
<gene>
    <name evidence="11" type="ORF">F8566_44450</name>
</gene>
<proteinExistence type="inferred from homology"/>
<accession>A0A6H9YI53</accession>
<keyword evidence="7" id="KW-0029">Amino-acid transport</keyword>
<dbReference type="PIRSF" id="PIRSF039085">
    <property type="entry name" value="ABC_ATPase_HisP"/>
    <property type="match status" value="1"/>
</dbReference>
<dbReference type="InterPro" id="IPR003439">
    <property type="entry name" value="ABC_transporter-like_ATP-bd"/>
</dbReference>
<keyword evidence="6 11" id="KW-0067">ATP-binding</keyword>
<dbReference type="PANTHER" id="PTHR43166">
    <property type="entry name" value="AMINO ACID IMPORT ATP-BINDING PROTEIN"/>
    <property type="match status" value="1"/>
</dbReference>
<dbReference type="InterPro" id="IPR030679">
    <property type="entry name" value="ABC_ATPase_HisP-typ"/>
</dbReference>
<sequence length="290" mass="31266">MKLTKAGSGPEKPADAVPADPVPATAADPAGRPSTEPPEGPAVVRISGLSKSFDGRLVLDDIDLEIRAGEIVSLLGSSGGGKSTLLRCVNLLERPDRATIELAGEPVFSGDRAVYRDLAELRQRVGMVFQRFHLFPHLTAIENVVLAQMKAAKVSEDQALETAVQLLRRVGVDHRALAFPEQMSGGEQQRVAIARALALRPAVLLFDEPTSALDPESTREVLRVIRGLAEYGMTMAIVTHEVPFAREISDRIAFLDGGRIIEQGTPEEVLDDPQEARTQAFLASYEGSGR</sequence>
<keyword evidence="3" id="KW-0813">Transport</keyword>
<evidence type="ECO:0000256" key="7">
    <source>
        <dbReference type="ARBA" id="ARBA00022970"/>
    </source>
</evidence>
<evidence type="ECO:0000256" key="1">
    <source>
        <dbReference type="ARBA" id="ARBA00004202"/>
    </source>
</evidence>
<dbReference type="SMART" id="SM00382">
    <property type="entry name" value="AAA"/>
    <property type="match status" value="1"/>
</dbReference>
<comment type="similarity">
    <text evidence="2">Belongs to the ABC transporter superfamily.</text>
</comment>
<evidence type="ECO:0000256" key="9">
    <source>
        <dbReference type="SAM" id="MobiDB-lite"/>
    </source>
</evidence>
<evidence type="ECO:0000313" key="11">
    <source>
        <dbReference type="EMBL" id="KAB2340581.1"/>
    </source>
</evidence>
<evidence type="ECO:0000256" key="8">
    <source>
        <dbReference type="ARBA" id="ARBA00023136"/>
    </source>
</evidence>
<feature type="domain" description="ABC transporter" evidence="10">
    <location>
        <begin position="44"/>
        <end position="282"/>
    </location>
</feature>
<dbReference type="GO" id="GO:0005524">
    <property type="term" value="F:ATP binding"/>
    <property type="evidence" value="ECO:0007669"/>
    <property type="project" value="UniProtKB-KW"/>
</dbReference>
<dbReference type="PANTHER" id="PTHR43166:SF9">
    <property type="entry name" value="GLUTAMATE_ASPARTATE IMPORT ATP-BINDING PROTEIN GLTL"/>
    <property type="match status" value="1"/>
</dbReference>
<keyword evidence="12" id="KW-1185">Reference proteome</keyword>
<keyword evidence="8" id="KW-0472">Membrane</keyword>
<evidence type="ECO:0000256" key="5">
    <source>
        <dbReference type="ARBA" id="ARBA00022741"/>
    </source>
</evidence>
<feature type="region of interest" description="Disordered" evidence="9">
    <location>
        <begin position="1"/>
        <end position="42"/>
    </location>
</feature>